<keyword evidence="5 7" id="KW-1133">Transmembrane helix</keyword>
<evidence type="ECO:0000256" key="4">
    <source>
        <dbReference type="ARBA" id="ARBA00022692"/>
    </source>
</evidence>
<evidence type="ECO:0000256" key="3">
    <source>
        <dbReference type="ARBA" id="ARBA00022475"/>
    </source>
</evidence>
<keyword evidence="3" id="KW-1003">Cell membrane</keyword>
<comment type="similarity">
    <text evidence="2">Belongs to the FliR/MopE/SpaR family.</text>
</comment>
<organism evidence="8">
    <name type="scientific">Caldithrix abyssi</name>
    <dbReference type="NCBI Taxonomy" id="187145"/>
    <lineage>
        <taxon>Bacteria</taxon>
        <taxon>Pseudomonadati</taxon>
        <taxon>Calditrichota</taxon>
        <taxon>Calditrichia</taxon>
        <taxon>Calditrichales</taxon>
        <taxon>Calditrichaceae</taxon>
        <taxon>Caldithrix</taxon>
    </lineage>
</organism>
<dbReference type="GO" id="GO:0005886">
    <property type="term" value="C:plasma membrane"/>
    <property type="evidence" value="ECO:0007669"/>
    <property type="project" value="UniProtKB-SubCell"/>
</dbReference>
<comment type="subcellular location">
    <subcellularLocation>
        <location evidence="1">Cell membrane</location>
        <topology evidence="1">Multi-pass membrane protein</topology>
    </subcellularLocation>
</comment>
<keyword evidence="4 7" id="KW-0812">Transmembrane</keyword>
<dbReference type="Pfam" id="PF01311">
    <property type="entry name" value="Bac_export_1"/>
    <property type="match status" value="1"/>
</dbReference>
<dbReference type="PANTHER" id="PTHR30065:SF1">
    <property type="entry name" value="SURFACE PRESENTATION OF ANTIGENS PROTEIN SPAR"/>
    <property type="match status" value="1"/>
</dbReference>
<evidence type="ECO:0000256" key="7">
    <source>
        <dbReference type="SAM" id="Phobius"/>
    </source>
</evidence>
<feature type="transmembrane region" description="Helical" evidence="7">
    <location>
        <begin position="12"/>
        <end position="34"/>
    </location>
</feature>
<name>A0A7V5PR01_CALAY</name>
<feature type="transmembrane region" description="Helical" evidence="7">
    <location>
        <begin position="95"/>
        <end position="115"/>
    </location>
</feature>
<comment type="caution">
    <text evidence="8">The sequence shown here is derived from an EMBL/GenBank/DDBJ whole genome shotgun (WGS) entry which is preliminary data.</text>
</comment>
<dbReference type="InterPro" id="IPR002010">
    <property type="entry name" value="T3SS_IM_R"/>
</dbReference>
<feature type="transmembrane region" description="Helical" evidence="7">
    <location>
        <begin position="127"/>
        <end position="148"/>
    </location>
</feature>
<evidence type="ECO:0000313" key="8">
    <source>
        <dbReference type="EMBL" id="HHJ53658.1"/>
    </source>
</evidence>
<dbReference type="PRINTS" id="PR00953">
    <property type="entry name" value="TYPE3IMRPROT"/>
</dbReference>
<evidence type="ECO:0000256" key="6">
    <source>
        <dbReference type="ARBA" id="ARBA00023136"/>
    </source>
</evidence>
<feature type="transmembrane region" description="Helical" evidence="7">
    <location>
        <begin position="68"/>
        <end position="88"/>
    </location>
</feature>
<gene>
    <name evidence="8" type="ORF">ENJ89_10720</name>
</gene>
<dbReference type="Proteomes" id="UP000886124">
    <property type="component" value="Unassembled WGS sequence"/>
</dbReference>
<dbReference type="AlphaFoldDB" id="A0A7V5PR01"/>
<evidence type="ECO:0000256" key="2">
    <source>
        <dbReference type="ARBA" id="ARBA00009772"/>
    </source>
</evidence>
<dbReference type="EMBL" id="DROD01000679">
    <property type="protein sequence ID" value="HHJ53658.1"/>
    <property type="molecule type" value="Genomic_DNA"/>
</dbReference>
<feature type="transmembrane region" description="Helical" evidence="7">
    <location>
        <begin position="212"/>
        <end position="232"/>
    </location>
</feature>
<keyword evidence="6 7" id="KW-0472">Membrane</keyword>
<dbReference type="PANTHER" id="PTHR30065">
    <property type="entry name" value="FLAGELLAR BIOSYNTHETIC PROTEIN FLIR"/>
    <property type="match status" value="1"/>
</dbReference>
<accession>A0A7V5PR01</accession>
<evidence type="ECO:0000256" key="5">
    <source>
        <dbReference type="ARBA" id="ARBA00022989"/>
    </source>
</evidence>
<sequence>MYDLIDKISLVLPVYLLVFARMSGMTTTIPIIGFGTVPVRVRVLFAAVLTLIIAPMLVPGFHHRFTSFLPLLIALVAEVFLGAFLGFGTRMIFEAFAVAGAFIGYQMGMAIMNVFDPGTQEQQPIIGNFWVLIIVVFFVVSNSHYFLIGSLFQNFKMIGLAGAQFSAQAGRNLIAGGTLIFDLALRFAAPTMIFLLVLDVALAFMARVMPQLNIFFISLPLKIGAGIILLILSLDIFQVLFSYVSQELQAILAGMLRSLG</sequence>
<evidence type="ECO:0000256" key="1">
    <source>
        <dbReference type="ARBA" id="ARBA00004651"/>
    </source>
</evidence>
<protein>
    <submittedName>
        <fullName evidence="8">Type III secretion protein</fullName>
    </submittedName>
</protein>
<dbReference type="GO" id="GO:0006605">
    <property type="term" value="P:protein targeting"/>
    <property type="evidence" value="ECO:0007669"/>
    <property type="project" value="InterPro"/>
</dbReference>
<reference evidence="8" key="1">
    <citation type="journal article" date="2020" name="mSystems">
        <title>Genome- and Community-Level Interaction Insights into Carbon Utilization and Element Cycling Functions of Hydrothermarchaeota in Hydrothermal Sediment.</title>
        <authorList>
            <person name="Zhou Z."/>
            <person name="Liu Y."/>
            <person name="Xu W."/>
            <person name="Pan J."/>
            <person name="Luo Z.H."/>
            <person name="Li M."/>
        </authorList>
    </citation>
    <scope>NUCLEOTIDE SEQUENCE [LARGE SCALE GENOMIC DNA]</scope>
    <source>
        <strain evidence="8">HyVt-527</strain>
    </source>
</reference>
<feature type="transmembrane region" description="Helical" evidence="7">
    <location>
        <begin position="41"/>
        <end position="62"/>
    </location>
</feature>
<feature type="transmembrane region" description="Helical" evidence="7">
    <location>
        <begin position="183"/>
        <end position="206"/>
    </location>
</feature>
<proteinExistence type="inferred from homology"/>